<dbReference type="Proteomes" id="UP000187209">
    <property type="component" value="Unassembled WGS sequence"/>
</dbReference>
<keyword evidence="1" id="KW-0547">Nucleotide-binding</keyword>
<dbReference type="CDD" id="cd18808">
    <property type="entry name" value="SF1_C_Upf1"/>
    <property type="match status" value="1"/>
</dbReference>
<dbReference type="FunFam" id="3.40.50.300:FF:000326">
    <property type="entry name" value="P-loop containing nucleoside triphosphate hydrolase"/>
    <property type="match status" value="1"/>
</dbReference>
<keyword evidence="2" id="KW-0378">Hydrolase</keyword>
<feature type="domain" description="DNA2/NAM7 helicase-like C-terminal" evidence="6">
    <location>
        <begin position="561"/>
        <end position="747"/>
    </location>
</feature>
<dbReference type="GO" id="GO:0004386">
    <property type="term" value="F:helicase activity"/>
    <property type="evidence" value="ECO:0007669"/>
    <property type="project" value="UniProtKB-KW"/>
</dbReference>
<name>A0A1R2AMJ8_9CILI</name>
<feature type="domain" description="DNA2/NAM7 helicase helicase" evidence="5">
    <location>
        <begin position="477"/>
        <end position="554"/>
    </location>
</feature>
<dbReference type="AlphaFoldDB" id="A0A1R2AMJ8"/>
<dbReference type="InterPro" id="IPR041679">
    <property type="entry name" value="DNA2/NAM7-like_C"/>
</dbReference>
<gene>
    <name evidence="7" type="ORF">SteCoe_37695</name>
</gene>
<evidence type="ECO:0000259" key="5">
    <source>
        <dbReference type="Pfam" id="PF13086"/>
    </source>
</evidence>
<evidence type="ECO:0000259" key="6">
    <source>
        <dbReference type="Pfam" id="PF13087"/>
    </source>
</evidence>
<dbReference type="Pfam" id="PF13087">
    <property type="entry name" value="AAA_12"/>
    <property type="match status" value="1"/>
</dbReference>
<dbReference type="GO" id="GO:0005524">
    <property type="term" value="F:ATP binding"/>
    <property type="evidence" value="ECO:0007669"/>
    <property type="project" value="UniProtKB-KW"/>
</dbReference>
<keyword evidence="4" id="KW-0067">ATP-binding</keyword>
<evidence type="ECO:0000256" key="4">
    <source>
        <dbReference type="ARBA" id="ARBA00022840"/>
    </source>
</evidence>
<evidence type="ECO:0000256" key="2">
    <source>
        <dbReference type="ARBA" id="ARBA00022801"/>
    </source>
</evidence>
<proteinExistence type="predicted"/>
<dbReference type="InterPro" id="IPR027417">
    <property type="entry name" value="P-loop_NTPase"/>
</dbReference>
<dbReference type="InterPro" id="IPR045055">
    <property type="entry name" value="DNA2/NAM7-like"/>
</dbReference>
<evidence type="ECO:0000313" key="7">
    <source>
        <dbReference type="EMBL" id="OMJ65739.1"/>
    </source>
</evidence>
<evidence type="ECO:0008006" key="9">
    <source>
        <dbReference type="Google" id="ProtNLM"/>
    </source>
</evidence>
<dbReference type="PANTHER" id="PTHR10887">
    <property type="entry name" value="DNA2/NAM7 HELICASE FAMILY"/>
    <property type="match status" value="1"/>
</dbReference>
<accession>A0A1R2AMJ8</accession>
<dbReference type="GO" id="GO:0005694">
    <property type="term" value="C:chromosome"/>
    <property type="evidence" value="ECO:0007669"/>
    <property type="project" value="UniProtKB-ARBA"/>
</dbReference>
<dbReference type="SUPFAM" id="SSF52540">
    <property type="entry name" value="P-loop containing nucleoside triphosphate hydrolases"/>
    <property type="match status" value="1"/>
</dbReference>
<organism evidence="7 8">
    <name type="scientific">Stentor coeruleus</name>
    <dbReference type="NCBI Taxonomy" id="5963"/>
    <lineage>
        <taxon>Eukaryota</taxon>
        <taxon>Sar</taxon>
        <taxon>Alveolata</taxon>
        <taxon>Ciliophora</taxon>
        <taxon>Postciliodesmatophora</taxon>
        <taxon>Heterotrichea</taxon>
        <taxon>Heterotrichida</taxon>
        <taxon>Stentoridae</taxon>
        <taxon>Stentor</taxon>
    </lineage>
</organism>
<sequence length="799" mass="92423">MSCILNFFSSLFTPCTKVNITNPSPRMKSLVIMPTTSKSSLITPSNTQTYKSIEKQQFDINRLTQPVTPILNSILIPPYTIPKSEDKKFLPIPQNIIINKSIASNALGCYKAPETSSKTTKSKRIKKTYNSLDQYIETMSELIRMDVKEEIKREQKKCVNVEIVKANPHEIRCYGRDNLYFFCYLNQNWQFMNNDKILLSSTNYDWETEAVVVANEKKKCYIRLNSIPLDCLNKFNIILQIDESENRLLSLLEQARNEHFNEDIISVVLGRNIKVEMEFYYQLKDYSTPFFKLNESQNNAVDNAMKYAVSLIQGPPGTGKTTTIMAIVYNLCLLCYGPNELSICFKKNYLNKGFNQFQCNFSKLNSSSNYRTSSDYKRYNKEIFYNKNHNILICAQRNIPITDIKNKLSFYGVKVLQVFAKSQEQNYQNEPHSLHFKFNKKLKNSLEYKQIIEKIHKYEIQNLVKDRNYSTLLYQKRIYEKNLKKNIIEKYKIICTTCISSANFLLKTKCFKHVIIDEATQALEAEVLICLMKGANHLILLGDSQQLGAVVKSEEAKNLGLDISLIDRLSDIGVPCEMLCEQRRMYPLIAEFPSEYFYYGKLKSAKNTLSLAPVKLPNNIKCNMMFYNIRSDEESIDCSYVNRIEAKRIVDIVKYLISNNVSSKQIGIITFYEKQRELIKKSFEGLNGCKNVEVLTVDGSQGREKEIVILSCVRANKRKNVGFVEDYRRLNVAMTRAQRCLIICGNTRTLKSSGIWSRLLNFMNEKKLIYSGKFDKLLPANLEIIVKGSFSPQLPYKYE</sequence>
<dbReference type="EMBL" id="MPUH01001964">
    <property type="protein sequence ID" value="OMJ65739.1"/>
    <property type="molecule type" value="Genomic_DNA"/>
</dbReference>
<dbReference type="InterPro" id="IPR041677">
    <property type="entry name" value="DNA2/NAM7_AAA_11"/>
</dbReference>
<protein>
    <recommendedName>
        <fullName evidence="9">Helicase ATP-binding domain-containing protein</fullName>
    </recommendedName>
</protein>
<dbReference type="OrthoDB" id="6513042at2759"/>
<dbReference type="Gene3D" id="3.40.50.300">
    <property type="entry name" value="P-loop containing nucleotide triphosphate hydrolases"/>
    <property type="match status" value="2"/>
</dbReference>
<keyword evidence="3" id="KW-0347">Helicase</keyword>
<evidence type="ECO:0000256" key="1">
    <source>
        <dbReference type="ARBA" id="ARBA00022741"/>
    </source>
</evidence>
<dbReference type="Pfam" id="PF13086">
    <property type="entry name" value="AAA_11"/>
    <property type="match status" value="2"/>
</dbReference>
<dbReference type="PANTHER" id="PTHR10887:SF495">
    <property type="entry name" value="HELICASE SENATAXIN ISOFORM X1-RELATED"/>
    <property type="match status" value="1"/>
</dbReference>
<feature type="domain" description="DNA2/NAM7 helicase helicase" evidence="5">
    <location>
        <begin position="292"/>
        <end position="457"/>
    </location>
</feature>
<reference evidence="7 8" key="1">
    <citation type="submission" date="2016-11" db="EMBL/GenBank/DDBJ databases">
        <title>The macronuclear genome of Stentor coeruleus: a giant cell with tiny introns.</title>
        <authorList>
            <person name="Slabodnick M."/>
            <person name="Ruby J.G."/>
            <person name="Reiff S.B."/>
            <person name="Swart E.C."/>
            <person name="Gosai S."/>
            <person name="Prabakaran S."/>
            <person name="Witkowska E."/>
            <person name="Larue G.E."/>
            <person name="Fisher S."/>
            <person name="Freeman R.M."/>
            <person name="Gunawardena J."/>
            <person name="Chu W."/>
            <person name="Stover N.A."/>
            <person name="Gregory B.D."/>
            <person name="Nowacki M."/>
            <person name="Derisi J."/>
            <person name="Roy S.W."/>
            <person name="Marshall W.F."/>
            <person name="Sood P."/>
        </authorList>
    </citation>
    <scope>NUCLEOTIDE SEQUENCE [LARGE SCALE GENOMIC DNA]</scope>
    <source>
        <strain evidence="7">WM001</strain>
    </source>
</reference>
<dbReference type="InterPro" id="IPR047187">
    <property type="entry name" value="SF1_C_Upf1"/>
</dbReference>
<comment type="caution">
    <text evidence="7">The sequence shown here is derived from an EMBL/GenBank/DDBJ whole genome shotgun (WGS) entry which is preliminary data.</text>
</comment>
<evidence type="ECO:0000313" key="8">
    <source>
        <dbReference type="Proteomes" id="UP000187209"/>
    </source>
</evidence>
<evidence type="ECO:0000256" key="3">
    <source>
        <dbReference type="ARBA" id="ARBA00022806"/>
    </source>
</evidence>
<keyword evidence="8" id="KW-1185">Reference proteome</keyword>
<dbReference type="GO" id="GO:0016787">
    <property type="term" value="F:hydrolase activity"/>
    <property type="evidence" value="ECO:0007669"/>
    <property type="project" value="UniProtKB-KW"/>
</dbReference>